<dbReference type="Gene3D" id="2.70.70.10">
    <property type="entry name" value="Glucose Permease (Domain IIA)"/>
    <property type="match status" value="1"/>
</dbReference>
<evidence type="ECO:0000313" key="5">
    <source>
        <dbReference type="Proteomes" id="UP000597989"/>
    </source>
</evidence>
<dbReference type="Pfam" id="PF01551">
    <property type="entry name" value="Peptidase_M23"/>
    <property type="match status" value="1"/>
</dbReference>
<dbReference type="RefSeq" id="WP_188984112.1">
    <property type="nucleotide sequence ID" value="NZ_BAAAHC010000005.1"/>
</dbReference>
<keyword evidence="1" id="KW-0732">Signal</keyword>
<keyword evidence="6" id="KW-1185">Reference proteome</keyword>
<reference evidence="3" key="5">
    <citation type="submission" date="2023-12" db="EMBL/GenBank/DDBJ databases">
        <authorList>
            <person name="Sun Q."/>
            <person name="Inoue M."/>
        </authorList>
    </citation>
    <scope>NUCLEOTIDE SEQUENCE</scope>
    <source>
        <strain evidence="3">JCM 10664</strain>
    </source>
</reference>
<dbReference type="InterPro" id="IPR050570">
    <property type="entry name" value="Cell_wall_metabolism_enzyme"/>
</dbReference>
<reference evidence="4" key="4">
    <citation type="submission" date="2020-09" db="EMBL/GenBank/DDBJ databases">
        <authorList>
            <person name="Sun Q."/>
            <person name="Zhou Y."/>
        </authorList>
    </citation>
    <scope>NUCLEOTIDE SEQUENCE</scope>
    <source>
        <strain evidence="4">CGMCC 4.7206</strain>
    </source>
</reference>
<name>A0A917N7J5_9PSEU</name>
<gene>
    <name evidence="3" type="ORF">GCM10009545_10580</name>
    <name evidence="4" type="ORF">GCM10011581_00350</name>
</gene>
<dbReference type="PANTHER" id="PTHR21666:SF270">
    <property type="entry name" value="MUREIN HYDROLASE ACTIVATOR ENVC"/>
    <property type="match status" value="1"/>
</dbReference>
<accession>A0A917N7J5</accession>
<reference evidence="3" key="1">
    <citation type="journal article" date="2014" name="Int. J. Syst. Evol. Microbiol.">
        <title>Complete genome of a new Firmicutes species belonging to the dominant human colonic microbiota ('Ruminococcus bicirculans') reveals two chromosomes and a selective capacity to utilize plant glucans.</title>
        <authorList>
            <consortium name="NISC Comparative Sequencing Program"/>
            <person name="Wegmann U."/>
            <person name="Louis P."/>
            <person name="Goesmann A."/>
            <person name="Henrissat B."/>
            <person name="Duncan S.H."/>
            <person name="Flint H.J."/>
        </authorList>
    </citation>
    <scope>NUCLEOTIDE SEQUENCE</scope>
    <source>
        <strain evidence="3">JCM 10664</strain>
    </source>
</reference>
<dbReference type="InterPro" id="IPR011055">
    <property type="entry name" value="Dup_hybrid_motif"/>
</dbReference>
<feature type="chain" id="PRO_5037986497" description="M23ase beta-sheet core domain-containing protein" evidence="1">
    <location>
        <begin position="22"/>
        <end position="190"/>
    </location>
</feature>
<evidence type="ECO:0000313" key="6">
    <source>
        <dbReference type="Proteomes" id="UP001500220"/>
    </source>
</evidence>
<evidence type="ECO:0000313" key="4">
    <source>
        <dbReference type="EMBL" id="GGI67452.1"/>
    </source>
</evidence>
<dbReference type="InterPro" id="IPR016047">
    <property type="entry name" value="M23ase_b-sheet_dom"/>
</dbReference>
<dbReference type="Proteomes" id="UP001500220">
    <property type="component" value="Unassembled WGS sequence"/>
</dbReference>
<dbReference type="EMBL" id="BAAAHC010000005">
    <property type="protein sequence ID" value="GAA0510441.1"/>
    <property type="molecule type" value="Genomic_DNA"/>
</dbReference>
<protein>
    <recommendedName>
        <fullName evidence="2">M23ase beta-sheet core domain-containing protein</fullName>
    </recommendedName>
</protein>
<dbReference type="EMBL" id="BMMT01000001">
    <property type="protein sequence ID" value="GGI67452.1"/>
    <property type="molecule type" value="Genomic_DNA"/>
</dbReference>
<feature type="signal peptide" evidence="1">
    <location>
        <begin position="1"/>
        <end position="21"/>
    </location>
</feature>
<reference evidence="6" key="3">
    <citation type="journal article" date="2019" name="Int. J. Syst. Evol. Microbiol.">
        <title>The Global Catalogue of Microorganisms (GCM) 10K type strain sequencing project: providing services to taxonomists for standard genome sequencing and annotation.</title>
        <authorList>
            <consortium name="The Broad Institute Genomics Platform"/>
            <consortium name="The Broad Institute Genome Sequencing Center for Infectious Disease"/>
            <person name="Wu L."/>
            <person name="Ma J."/>
        </authorList>
    </citation>
    <scope>NUCLEOTIDE SEQUENCE [LARGE SCALE GENOMIC DNA]</scope>
    <source>
        <strain evidence="6">JCM 10664</strain>
    </source>
</reference>
<dbReference type="AlphaFoldDB" id="A0A917N7J5"/>
<dbReference type="SUPFAM" id="SSF51261">
    <property type="entry name" value="Duplicated hybrid motif"/>
    <property type="match status" value="1"/>
</dbReference>
<dbReference type="Proteomes" id="UP000597989">
    <property type="component" value="Unassembled WGS sequence"/>
</dbReference>
<feature type="domain" description="M23ase beta-sheet core" evidence="2">
    <location>
        <begin position="83"/>
        <end position="177"/>
    </location>
</feature>
<evidence type="ECO:0000256" key="1">
    <source>
        <dbReference type="SAM" id="SignalP"/>
    </source>
</evidence>
<evidence type="ECO:0000313" key="3">
    <source>
        <dbReference type="EMBL" id="GAA0510441.1"/>
    </source>
</evidence>
<proteinExistence type="predicted"/>
<comment type="caution">
    <text evidence="4">The sequence shown here is derived from an EMBL/GenBank/DDBJ whole genome shotgun (WGS) entry which is preliminary data.</text>
</comment>
<sequence>MALREKIHIGLMLLGSALCTAATLPGAPPVPDVRSVLPPVGANLAVHLSPWFLGERVPVPPPEWVAPTSGEMTSGFGERWGSMHNGVDIANDIGTPVRAGSAGTVVDSGPASGYGMWVRIAHSDDVVSVYGHIDQTFVSVGQQVRAGEVIATMGDRGQSTGPHLHFQLEVGGNPIDPVRFYRDAAAELLG</sequence>
<reference evidence="4 5" key="2">
    <citation type="journal article" date="2014" name="Int. J. Syst. Evol. Microbiol.">
        <title>Complete genome sequence of Corynebacterium casei LMG S-19264T (=DSM 44701T), isolated from a smear-ripened cheese.</title>
        <authorList>
            <consortium name="US DOE Joint Genome Institute (JGI-PGF)"/>
            <person name="Walter F."/>
            <person name="Albersmeier A."/>
            <person name="Kalinowski J."/>
            <person name="Ruckert C."/>
        </authorList>
    </citation>
    <scope>NUCLEOTIDE SEQUENCE [LARGE SCALE GENOMIC DNA]</scope>
    <source>
        <strain evidence="4 5">CGMCC 4.7206</strain>
    </source>
</reference>
<organism evidence="4 5">
    <name type="scientific">Saccharopolyspora thermophila</name>
    <dbReference type="NCBI Taxonomy" id="89367"/>
    <lineage>
        <taxon>Bacteria</taxon>
        <taxon>Bacillati</taxon>
        <taxon>Actinomycetota</taxon>
        <taxon>Actinomycetes</taxon>
        <taxon>Pseudonocardiales</taxon>
        <taxon>Pseudonocardiaceae</taxon>
        <taxon>Saccharopolyspora</taxon>
    </lineage>
</organism>
<dbReference type="GO" id="GO:0004222">
    <property type="term" value="F:metalloendopeptidase activity"/>
    <property type="evidence" value="ECO:0007669"/>
    <property type="project" value="TreeGrafter"/>
</dbReference>
<dbReference type="CDD" id="cd12797">
    <property type="entry name" value="M23_peptidase"/>
    <property type="match status" value="1"/>
</dbReference>
<evidence type="ECO:0000259" key="2">
    <source>
        <dbReference type="Pfam" id="PF01551"/>
    </source>
</evidence>
<dbReference type="PANTHER" id="PTHR21666">
    <property type="entry name" value="PEPTIDASE-RELATED"/>
    <property type="match status" value="1"/>
</dbReference>